<dbReference type="PANTHER" id="PTHR11559">
    <property type="entry name" value="CARBOXYLESTERASE"/>
    <property type="match status" value="1"/>
</dbReference>
<evidence type="ECO:0000259" key="2">
    <source>
        <dbReference type="Pfam" id="PF00135"/>
    </source>
</evidence>
<dbReference type="Proteomes" id="UP000298138">
    <property type="component" value="Unassembled WGS sequence"/>
</dbReference>
<accession>A0A4S2MN06</accession>
<dbReference type="OrthoDB" id="3200163at2759"/>
<dbReference type="InterPro" id="IPR019819">
    <property type="entry name" value="Carboxylesterase_B_CS"/>
</dbReference>
<protein>
    <submittedName>
        <fullName evidence="3">Carboxylesterase</fullName>
    </submittedName>
</protein>
<keyword evidence="1" id="KW-0732">Signal</keyword>
<dbReference type="Pfam" id="PF00135">
    <property type="entry name" value="COesterase"/>
    <property type="match status" value="1"/>
</dbReference>
<keyword evidence="4" id="KW-1185">Reference proteome</keyword>
<evidence type="ECO:0000313" key="4">
    <source>
        <dbReference type="Proteomes" id="UP000298138"/>
    </source>
</evidence>
<sequence length="232" mass="25991">MVANYFLPRLLAILLAILSSSIFAAPHFSSSTTHTPLVDTPYGQYKPNIVDKQHHFFAIPYAQPPINELRFRAPQPPESRSVHDAHTFGPVCPQPLGLKNPIDWRESEDCLTLNIFRPAVSDYRFRSEESLLPVMVFIHGGDMVTGGAVQYPLEKFVKVASEEGNPILAVSIQYRLGLLGFLDIEELDQKEKNLGFLDQRVALHWIEANIHRFGGDARRVTLMGHDSGAMSV</sequence>
<gene>
    <name evidence="3" type="ORF">EX30DRAFT_309981</name>
</gene>
<dbReference type="STRING" id="341454.A0A4S2MN06"/>
<dbReference type="AlphaFoldDB" id="A0A4S2MN06"/>
<dbReference type="InParanoid" id="A0A4S2MN06"/>
<feature type="domain" description="Carboxylesterase type B" evidence="2">
    <location>
        <begin position="36"/>
        <end position="232"/>
    </location>
</feature>
<dbReference type="PROSITE" id="PS00941">
    <property type="entry name" value="CARBOXYLESTERASE_B_2"/>
    <property type="match status" value="1"/>
</dbReference>
<feature type="signal peptide" evidence="1">
    <location>
        <begin position="1"/>
        <end position="24"/>
    </location>
</feature>
<reference evidence="3 4" key="1">
    <citation type="submission" date="2019-04" db="EMBL/GenBank/DDBJ databases">
        <title>Comparative genomics and transcriptomics to analyze fruiting body development in filamentous ascomycetes.</title>
        <authorList>
            <consortium name="DOE Joint Genome Institute"/>
            <person name="Lutkenhaus R."/>
            <person name="Traeger S."/>
            <person name="Breuer J."/>
            <person name="Kuo A."/>
            <person name="Lipzen A."/>
            <person name="Pangilinan J."/>
            <person name="Dilworth D."/>
            <person name="Sandor L."/>
            <person name="Poggeler S."/>
            <person name="Barry K."/>
            <person name="Grigoriev I.V."/>
            <person name="Nowrousian M."/>
        </authorList>
    </citation>
    <scope>NUCLEOTIDE SEQUENCE [LARGE SCALE GENOMIC DNA]</scope>
    <source>
        <strain evidence="3 4">CBS 389.68</strain>
    </source>
</reference>
<proteinExistence type="predicted"/>
<evidence type="ECO:0000256" key="1">
    <source>
        <dbReference type="SAM" id="SignalP"/>
    </source>
</evidence>
<name>A0A4S2MN06_9PEZI</name>
<feature type="non-terminal residue" evidence="3">
    <location>
        <position position="232"/>
    </location>
</feature>
<dbReference type="Gene3D" id="3.40.50.1820">
    <property type="entry name" value="alpha/beta hydrolase"/>
    <property type="match status" value="1"/>
</dbReference>
<dbReference type="InterPro" id="IPR050309">
    <property type="entry name" value="Type-B_Carboxylest/Lipase"/>
</dbReference>
<organism evidence="3 4">
    <name type="scientific">Ascodesmis nigricans</name>
    <dbReference type="NCBI Taxonomy" id="341454"/>
    <lineage>
        <taxon>Eukaryota</taxon>
        <taxon>Fungi</taxon>
        <taxon>Dikarya</taxon>
        <taxon>Ascomycota</taxon>
        <taxon>Pezizomycotina</taxon>
        <taxon>Pezizomycetes</taxon>
        <taxon>Pezizales</taxon>
        <taxon>Ascodesmidaceae</taxon>
        <taxon>Ascodesmis</taxon>
    </lineage>
</organism>
<evidence type="ECO:0000313" key="3">
    <source>
        <dbReference type="EMBL" id="TGZ78462.1"/>
    </source>
</evidence>
<dbReference type="EMBL" id="ML220141">
    <property type="protein sequence ID" value="TGZ78462.1"/>
    <property type="molecule type" value="Genomic_DNA"/>
</dbReference>
<dbReference type="InterPro" id="IPR029058">
    <property type="entry name" value="AB_hydrolase_fold"/>
</dbReference>
<feature type="chain" id="PRO_5020348605" evidence="1">
    <location>
        <begin position="25"/>
        <end position="232"/>
    </location>
</feature>
<dbReference type="SUPFAM" id="SSF53474">
    <property type="entry name" value="alpha/beta-Hydrolases"/>
    <property type="match status" value="1"/>
</dbReference>
<dbReference type="InterPro" id="IPR002018">
    <property type="entry name" value="CarbesteraseB"/>
</dbReference>